<dbReference type="AlphaFoldDB" id="A9KDX2"/>
<feature type="transmembrane region" description="Helical" evidence="1">
    <location>
        <begin position="18"/>
        <end position="39"/>
    </location>
</feature>
<reference evidence="2 3" key="1">
    <citation type="journal article" date="2009" name="Infect. Immun.">
        <title>Comparative genomics reveal extensive transposon-mediated genomic plasticity and diversity among potential effector proteins within the genus Coxiella.</title>
        <authorList>
            <person name="Beare P.A."/>
            <person name="Unsworth N."/>
            <person name="Andoh M."/>
            <person name="Voth D.E."/>
            <person name="Omsland A."/>
            <person name="Gilk S.D."/>
            <person name="Williams K.P."/>
            <person name="Sobral B.W."/>
            <person name="Kupko J.J.III."/>
            <person name="Porcella S.F."/>
            <person name="Samuel J.E."/>
            <person name="Heinzen R.A."/>
        </authorList>
    </citation>
    <scope>NUCLEOTIDE SEQUENCE [LARGE SCALE GENOMIC DNA]</scope>
    <source>
        <strain evidence="2 3">Dugway 5J108-111</strain>
    </source>
</reference>
<dbReference type="HOGENOM" id="CLU_169622_1_0_6"/>
<dbReference type="Proteomes" id="UP000008555">
    <property type="component" value="Chromosome"/>
</dbReference>
<feature type="transmembrane region" description="Helical" evidence="1">
    <location>
        <begin position="80"/>
        <end position="104"/>
    </location>
</feature>
<evidence type="ECO:0000256" key="1">
    <source>
        <dbReference type="SAM" id="Phobius"/>
    </source>
</evidence>
<evidence type="ECO:0008006" key="4">
    <source>
        <dbReference type="Google" id="ProtNLM"/>
    </source>
</evidence>
<gene>
    <name evidence="2" type="ordered locus">CBUD_0805</name>
</gene>
<dbReference type="KEGG" id="cbd:CBUD_0805"/>
<feature type="transmembrane region" description="Helical" evidence="1">
    <location>
        <begin position="51"/>
        <end position="74"/>
    </location>
</feature>
<keyword evidence="1" id="KW-0812">Transmembrane</keyword>
<accession>A9KDX2</accession>
<organism evidence="2 3">
    <name type="scientific">Coxiella burnetii (strain Dugway 5J108-111)</name>
    <dbReference type="NCBI Taxonomy" id="434922"/>
    <lineage>
        <taxon>Bacteria</taxon>
        <taxon>Pseudomonadati</taxon>
        <taxon>Pseudomonadota</taxon>
        <taxon>Gammaproteobacteria</taxon>
        <taxon>Legionellales</taxon>
        <taxon>Coxiellaceae</taxon>
        <taxon>Coxiella</taxon>
    </lineage>
</organism>
<keyword evidence="1" id="KW-0472">Membrane</keyword>
<evidence type="ECO:0000313" key="3">
    <source>
        <dbReference type="Proteomes" id="UP000008555"/>
    </source>
</evidence>
<proteinExistence type="predicted"/>
<dbReference type="EMBL" id="CP000733">
    <property type="protein sequence ID" value="ABS76892.2"/>
    <property type="molecule type" value="Genomic_DNA"/>
</dbReference>
<evidence type="ECO:0000313" key="2">
    <source>
        <dbReference type="EMBL" id="ABS76892.2"/>
    </source>
</evidence>
<name>A9KDX2_COXBN</name>
<protein>
    <recommendedName>
        <fullName evidence="4">Transglycosylase associated protein</fullName>
    </recommendedName>
</protein>
<sequence>MRSVVIYLIFKTEVNMNILGFLINLISGAVGGNVLGAAWKKKTLGAIGNSVAGAVGGGVGGSLFKALGILSALGLSSTSFGAVSSSAGVSAVTGAILTAIIGVIKNKMQKT</sequence>
<keyword evidence="1" id="KW-1133">Transmembrane helix</keyword>